<proteinExistence type="predicted"/>
<sequence length="119" mass="13238">MVKSIVVERKTTTVGLKEIAENHKYGDTSPKQHCSRNESIAVENAAPGVPNEDLVISPKPAPSHFRRAKLHVCPNNGCKTCYSTSKYWPLGTNQSLPSVRECAKMLRQKGCVYNKPKTR</sequence>
<organism evidence="1 2">
    <name type="scientific">Ajellomyces capsulatus (strain H143)</name>
    <name type="common">Darling's disease fungus</name>
    <name type="synonym">Histoplasma capsulatum</name>
    <dbReference type="NCBI Taxonomy" id="544712"/>
    <lineage>
        <taxon>Eukaryota</taxon>
        <taxon>Fungi</taxon>
        <taxon>Dikarya</taxon>
        <taxon>Ascomycota</taxon>
        <taxon>Pezizomycotina</taxon>
        <taxon>Eurotiomycetes</taxon>
        <taxon>Eurotiomycetidae</taxon>
        <taxon>Onygenales</taxon>
        <taxon>Ajellomycetaceae</taxon>
        <taxon>Histoplasma</taxon>
    </lineage>
</organism>
<reference evidence="2" key="1">
    <citation type="submission" date="2009-05" db="EMBL/GenBank/DDBJ databases">
        <title>The genome sequence of Ajellomyces capsulatus strain H143.</title>
        <authorList>
            <person name="Champion M."/>
            <person name="Cuomo C.A."/>
            <person name="Ma L.-J."/>
            <person name="Henn M.R."/>
            <person name="Sil A."/>
            <person name="Goldman B."/>
            <person name="Young S.K."/>
            <person name="Kodira C.D."/>
            <person name="Zeng Q."/>
            <person name="Koehrsen M."/>
            <person name="Alvarado L."/>
            <person name="Berlin A.M."/>
            <person name="Borenstein D."/>
            <person name="Chen Z."/>
            <person name="Engels R."/>
            <person name="Freedman E."/>
            <person name="Gellesch M."/>
            <person name="Goldberg J."/>
            <person name="Griggs A."/>
            <person name="Gujja S."/>
            <person name="Heiman D.I."/>
            <person name="Hepburn T.A."/>
            <person name="Howarth C."/>
            <person name="Jen D."/>
            <person name="Larson L."/>
            <person name="Lewis B."/>
            <person name="Mehta T."/>
            <person name="Park D."/>
            <person name="Pearson M."/>
            <person name="Roberts A."/>
            <person name="Saif S."/>
            <person name="Shea T.D."/>
            <person name="Shenoy N."/>
            <person name="Sisk P."/>
            <person name="Stolte C."/>
            <person name="Sykes S."/>
            <person name="Walk T."/>
            <person name="White J."/>
            <person name="Yandava C."/>
            <person name="Klein B."/>
            <person name="McEwen J.G."/>
            <person name="Puccia R."/>
            <person name="Goldman G.H."/>
            <person name="Felipe M.S."/>
            <person name="Nino-Vega G."/>
            <person name="San-Blas G."/>
            <person name="Taylor J.W."/>
            <person name="Mendoza L."/>
            <person name="Galagan J.E."/>
            <person name="Nusbaum C."/>
            <person name="Birren B.W."/>
        </authorList>
    </citation>
    <scope>NUCLEOTIDE SEQUENCE [LARGE SCALE GENOMIC DNA]</scope>
    <source>
        <strain evidence="2">H143</strain>
    </source>
</reference>
<dbReference type="AlphaFoldDB" id="C6HPV0"/>
<dbReference type="HOGENOM" id="CLU_2060798_0_0_1"/>
<protein>
    <submittedName>
        <fullName evidence="1">Uncharacterized protein</fullName>
    </submittedName>
</protein>
<accession>C6HPV0</accession>
<evidence type="ECO:0000313" key="2">
    <source>
        <dbReference type="Proteomes" id="UP000002624"/>
    </source>
</evidence>
<dbReference type="VEuPathDB" id="FungiDB:HCDG_08231"/>
<gene>
    <name evidence="1" type="ORF">HCDG_08231</name>
</gene>
<name>C6HPV0_AJECH</name>
<dbReference type="EMBL" id="GG692434">
    <property type="protein sequence ID" value="EER37561.1"/>
    <property type="molecule type" value="Genomic_DNA"/>
</dbReference>
<evidence type="ECO:0000313" key="1">
    <source>
        <dbReference type="EMBL" id="EER37561.1"/>
    </source>
</evidence>
<dbReference type="Proteomes" id="UP000002624">
    <property type="component" value="Unassembled WGS sequence"/>
</dbReference>